<accession>A0A2I2L667</accession>
<dbReference type="Proteomes" id="UP000236316">
    <property type="component" value="Segment"/>
</dbReference>
<name>A0A2I2L667_9VIRU</name>
<reference evidence="1" key="1">
    <citation type="submission" date="2017-08" db="EMBL/GenBank/DDBJ databases">
        <authorList>
            <consortium name="Urmite Genomes"/>
        </authorList>
    </citation>
    <scope>NUCLEOTIDE SEQUENCE [LARGE SCALE GENOMIC DNA]</scope>
    <source>
        <strain evidence="1">IHUMI-LCC2</strain>
    </source>
</reference>
<protein>
    <submittedName>
        <fullName evidence="1">Uncharacterized protein</fullName>
    </submittedName>
</protein>
<dbReference type="RefSeq" id="YP_009449335.1">
    <property type="nucleotide sequence ID" value="NC_036594.1"/>
</dbReference>
<dbReference type="KEGG" id="vg:35381796"/>
<organism evidence="1">
    <name type="scientific">Orpheovirus IHUMI-LCC2</name>
    <dbReference type="NCBI Taxonomy" id="2023057"/>
    <lineage>
        <taxon>Viruses</taxon>
        <taxon>Varidnaviria</taxon>
        <taxon>Bamfordvirae</taxon>
        <taxon>Nucleocytoviricota</taxon>
        <taxon>Megaviricetes</taxon>
        <taxon>Pimascovirales</taxon>
        <taxon>Ocovirineae</taxon>
        <taxon>Orpheoviridae</taxon>
        <taxon>Alphaorpheovirus</taxon>
        <taxon>Alphaorpheovirus massiliense</taxon>
    </lineage>
</organism>
<feature type="non-terminal residue" evidence="1">
    <location>
        <position position="1"/>
    </location>
</feature>
<proteinExistence type="predicted"/>
<keyword evidence="2" id="KW-1185">Reference proteome</keyword>
<gene>
    <name evidence="1" type="ORF">ORPV_1129</name>
</gene>
<evidence type="ECO:0000313" key="2">
    <source>
        <dbReference type="Proteomes" id="UP000236316"/>
    </source>
</evidence>
<sequence>LIKLKCYIIFLLYNSKKMSCFGVYVGKALANLDSMGIDNVSVTVDDILNNINEVVDDIQNGLSIIVYINMDVAYANIEDGILYLYFQVCSDVTSNEDDIKSLFKDNDIYFLTGKDVKSYSTLYLDDINNSKKTLNFYLTKFYDSYLGSKIKVSRYVKIYSLDSAALSLHSDDKLEDKVYANAVKLYNRALELRDNGVRNIYNYIINNEVDDLYVDLNGTLLHINNDINSKIEVYIHLISIYGKPISTYDNIQQTLYGGNIARKSLYGGDINGILLNSDYDMVIEYIEDNMYTNFYDLPPLSKNENDILEEVD</sequence>
<dbReference type="GeneID" id="35381796"/>
<dbReference type="EMBL" id="LT906555">
    <property type="protein sequence ID" value="SNW63033.1"/>
    <property type="molecule type" value="Genomic_DNA"/>
</dbReference>
<evidence type="ECO:0000313" key="1">
    <source>
        <dbReference type="EMBL" id="SNW63033.1"/>
    </source>
</evidence>